<protein>
    <submittedName>
        <fullName evidence="1">Uncharacterized protein</fullName>
    </submittedName>
</protein>
<evidence type="ECO:0000313" key="1">
    <source>
        <dbReference type="EMBL" id="SPL63265.1"/>
    </source>
</evidence>
<reference evidence="2" key="1">
    <citation type="submission" date="2017-12" db="EMBL/GenBank/DDBJ databases">
        <authorList>
            <person name="Diaz M."/>
        </authorList>
    </citation>
    <scope>NUCLEOTIDE SEQUENCE [LARGE SCALE GENOMIC DNA]</scope>
    <source>
        <strain evidence="2">FI11154</strain>
    </source>
</reference>
<sequence length="46" mass="5305">MRRHALILPGFIPVECTTPPDMSWRRCALLIFISVIQACRIRHQSA</sequence>
<accession>A0A2P9HGM4</accession>
<evidence type="ECO:0000313" key="2">
    <source>
        <dbReference type="Proteomes" id="UP000246073"/>
    </source>
</evidence>
<gene>
    <name evidence="1" type="ORF">OHAE_3197</name>
</gene>
<proteinExistence type="predicted"/>
<dbReference type="EMBL" id="OOFM01000004">
    <property type="protein sequence ID" value="SPL63265.1"/>
    <property type="molecule type" value="Genomic_DNA"/>
</dbReference>
<dbReference type="AlphaFoldDB" id="A0A2P9HGM4"/>
<organism evidence="1 2">
    <name type="scientific">Ochrobactrum soli</name>
    <dbReference type="NCBI Taxonomy" id="2448455"/>
    <lineage>
        <taxon>Bacteria</taxon>
        <taxon>Pseudomonadati</taxon>
        <taxon>Pseudomonadota</taxon>
        <taxon>Alphaproteobacteria</taxon>
        <taxon>Hyphomicrobiales</taxon>
        <taxon>Brucellaceae</taxon>
        <taxon>Brucella/Ochrobactrum group</taxon>
        <taxon>Ochrobactrum</taxon>
    </lineage>
</organism>
<name>A0A2P9HGM4_9HYPH</name>
<dbReference type="Proteomes" id="UP000246073">
    <property type="component" value="Unassembled WGS sequence"/>
</dbReference>